<evidence type="ECO:0000313" key="2">
    <source>
        <dbReference type="Proteomes" id="UP000547528"/>
    </source>
</evidence>
<dbReference type="AlphaFoldDB" id="A0A7W5XPT9"/>
<dbReference type="RefSeq" id="WP_183358779.1">
    <property type="nucleotide sequence ID" value="NZ_BAABKR010000007.1"/>
</dbReference>
<dbReference type="EMBL" id="JACIBT010000016">
    <property type="protein sequence ID" value="MBB3668377.1"/>
    <property type="molecule type" value="Genomic_DNA"/>
</dbReference>
<reference evidence="1 2" key="1">
    <citation type="submission" date="2020-08" db="EMBL/GenBank/DDBJ databases">
        <title>Sequencing the genomes of 1000 actinobacteria strains.</title>
        <authorList>
            <person name="Klenk H.-P."/>
        </authorList>
    </citation>
    <scope>NUCLEOTIDE SEQUENCE [LARGE SCALE GENOMIC DNA]</scope>
    <source>
        <strain evidence="1 2">DSM 28238</strain>
    </source>
</reference>
<keyword evidence="2" id="KW-1185">Reference proteome</keyword>
<sequence length="140" mass="15133">MGVFQNFTGDEGLIYTFSIDDRPIDEVIVMGDETVIEGPGGSEIEFVTAYENAVGTHLIVSYILRGGSTPLMTPFGSYRSPSGRQSQSEVTNGAWELSPESMSHYTDFIPGGEIGGEMHLEIIDAEGYTQSTVTVPTDLD</sequence>
<evidence type="ECO:0000313" key="1">
    <source>
        <dbReference type="EMBL" id="MBB3668377.1"/>
    </source>
</evidence>
<dbReference type="Proteomes" id="UP000547528">
    <property type="component" value="Unassembled WGS sequence"/>
</dbReference>
<comment type="caution">
    <text evidence="1">The sequence shown here is derived from an EMBL/GenBank/DDBJ whole genome shotgun (WGS) entry which is preliminary data.</text>
</comment>
<organism evidence="1 2">
    <name type="scientific">Garicola koreensis</name>
    <dbReference type="NCBI Taxonomy" id="1262554"/>
    <lineage>
        <taxon>Bacteria</taxon>
        <taxon>Bacillati</taxon>
        <taxon>Actinomycetota</taxon>
        <taxon>Actinomycetes</taxon>
        <taxon>Micrococcales</taxon>
        <taxon>Micrococcaceae</taxon>
        <taxon>Garicola</taxon>
    </lineage>
</organism>
<name>A0A7W5XPT9_9MICC</name>
<proteinExistence type="predicted"/>
<protein>
    <submittedName>
        <fullName evidence="1">Uncharacterized protein</fullName>
    </submittedName>
</protein>
<gene>
    <name evidence="1" type="ORF">FHX47_002012</name>
</gene>
<accession>A0A7W5XPT9</accession>